<dbReference type="InterPro" id="IPR023780">
    <property type="entry name" value="Chromo_domain"/>
</dbReference>
<evidence type="ECO:0000256" key="2">
    <source>
        <dbReference type="ARBA" id="ARBA00022741"/>
    </source>
</evidence>
<dbReference type="Proteomes" id="UP001439008">
    <property type="component" value="Unassembled WGS sequence"/>
</dbReference>
<organism evidence="6 7">
    <name type="scientific">Bonamia ostreae</name>
    <dbReference type="NCBI Taxonomy" id="126728"/>
    <lineage>
        <taxon>Eukaryota</taxon>
        <taxon>Sar</taxon>
        <taxon>Rhizaria</taxon>
        <taxon>Endomyxa</taxon>
        <taxon>Ascetosporea</taxon>
        <taxon>Haplosporida</taxon>
        <taxon>Bonamia</taxon>
    </lineage>
</organism>
<evidence type="ECO:0000313" key="7">
    <source>
        <dbReference type="Proteomes" id="UP001439008"/>
    </source>
</evidence>
<proteinExistence type="predicted"/>
<accession>A0ABV2APM7</accession>
<keyword evidence="6" id="KW-0378">Hydrolase</keyword>
<reference evidence="6 7" key="1">
    <citation type="journal article" date="2024" name="BMC Biol.">
        <title>Comparative genomics of Ascetosporea gives new insight into the evolutionary basis for animal parasitism in Rhizaria.</title>
        <authorList>
            <person name="Hiltunen Thoren M."/>
            <person name="Onut-Brannstrom I."/>
            <person name="Alfjorden A."/>
            <person name="Peckova H."/>
            <person name="Swords F."/>
            <person name="Hooper C."/>
            <person name="Holzer A.S."/>
            <person name="Bass D."/>
            <person name="Burki F."/>
        </authorList>
    </citation>
    <scope>NUCLEOTIDE SEQUENCE [LARGE SCALE GENOMIC DNA]</scope>
    <source>
        <strain evidence="6">20-A016</strain>
    </source>
</reference>
<keyword evidence="7" id="KW-1185">Reference proteome</keyword>
<protein>
    <submittedName>
        <fullName evidence="6">Chromodomain helicase DNA binding protein</fullName>
        <ecNumber evidence="6">3.6.4.12</ecNumber>
    </submittedName>
</protein>
<keyword evidence="3" id="KW-0067">ATP-binding</keyword>
<keyword evidence="4" id="KW-0539">Nucleus</keyword>
<name>A0ABV2APM7_9EUKA</name>
<dbReference type="SMART" id="SM00298">
    <property type="entry name" value="CHROMO"/>
    <property type="match status" value="2"/>
</dbReference>
<dbReference type="SUPFAM" id="SSF54160">
    <property type="entry name" value="Chromo domain-like"/>
    <property type="match status" value="2"/>
</dbReference>
<dbReference type="InterPro" id="IPR000330">
    <property type="entry name" value="SNF2_N"/>
</dbReference>
<dbReference type="InterPro" id="IPR000953">
    <property type="entry name" value="Chromo/chromo_shadow_dom"/>
</dbReference>
<evidence type="ECO:0000256" key="4">
    <source>
        <dbReference type="ARBA" id="ARBA00023242"/>
    </source>
</evidence>
<evidence type="ECO:0000259" key="5">
    <source>
        <dbReference type="PROSITE" id="PS50013"/>
    </source>
</evidence>
<sequence length="277" mass="32471">MYGRLNDFSIYNQIPKRTQFTAKKKSLPRGPIAIPVYPPNSRKSHSKLIVDKILHQRRLNGTFEYFCTFKDLSKIHSEWLKEDVLKTLGSHAKNKFSRFKEEVNYFWSEGDPLFGEEIEPERILAGRPSRHSLNEERYEYFVKWVGQPFSSCTWDYEEDINNPEIFRRFKQINDQSRKTTLENAINADLGSFDENRKIDKSYRHENRLRDWQISGAKWLIRNWHNKTGCILADEMGLGKTIQAIALIDYIATCFGNGPFLVVCPLSSFLFGNFQPNN</sequence>
<dbReference type="Gene3D" id="3.40.50.10810">
    <property type="entry name" value="Tandem AAA-ATPase domain"/>
    <property type="match status" value="1"/>
</dbReference>
<dbReference type="Pfam" id="PF00385">
    <property type="entry name" value="Chromo"/>
    <property type="match status" value="1"/>
</dbReference>
<keyword evidence="2" id="KW-0547">Nucleotide-binding</keyword>
<dbReference type="InterPro" id="IPR038718">
    <property type="entry name" value="SNF2-like_sf"/>
</dbReference>
<dbReference type="GO" id="GO:0003678">
    <property type="term" value="F:DNA helicase activity"/>
    <property type="evidence" value="ECO:0007669"/>
    <property type="project" value="UniProtKB-EC"/>
</dbReference>
<evidence type="ECO:0000313" key="6">
    <source>
        <dbReference type="EMBL" id="MES1921632.1"/>
    </source>
</evidence>
<dbReference type="SUPFAM" id="SSF52540">
    <property type="entry name" value="P-loop containing nucleoside triphosphate hydrolases"/>
    <property type="match status" value="1"/>
</dbReference>
<dbReference type="PANTHER" id="PTHR45623">
    <property type="entry name" value="CHROMODOMAIN-HELICASE-DNA-BINDING PROTEIN 3-RELATED-RELATED"/>
    <property type="match status" value="1"/>
</dbReference>
<dbReference type="Gene3D" id="2.40.50.40">
    <property type="match status" value="1"/>
</dbReference>
<dbReference type="InterPro" id="IPR016197">
    <property type="entry name" value="Chromo-like_dom_sf"/>
</dbReference>
<comment type="caution">
    <text evidence="6">The sequence shown here is derived from an EMBL/GenBank/DDBJ whole genome shotgun (WGS) entry which is preliminary data.</text>
</comment>
<dbReference type="EC" id="3.6.4.12" evidence="6"/>
<dbReference type="InterPro" id="IPR027417">
    <property type="entry name" value="P-loop_NTPase"/>
</dbReference>
<dbReference type="Pfam" id="PF00176">
    <property type="entry name" value="SNF2-rel_dom"/>
    <property type="match status" value="1"/>
</dbReference>
<dbReference type="GO" id="GO:0016787">
    <property type="term" value="F:hydrolase activity"/>
    <property type="evidence" value="ECO:0007669"/>
    <property type="project" value="UniProtKB-KW"/>
</dbReference>
<dbReference type="PROSITE" id="PS50013">
    <property type="entry name" value="CHROMO_2"/>
    <property type="match status" value="1"/>
</dbReference>
<gene>
    <name evidence="6" type="primary">CHD8_3</name>
    <name evidence="6" type="ORF">MHBO_003159</name>
</gene>
<evidence type="ECO:0000256" key="3">
    <source>
        <dbReference type="ARBA" id="ARBA00022840"/>
    </source>
</evidence>
<feature type="domain" description="Chromo" evidence="5">
    <location>
        <begin position="118"/>
        <end position="181"/>
    </location>
</feature>
<dbReference type="EMBL" id="JBDODL010001571">
    <property type="protein sequence ID" value="MES1921632.1"/>
    <property type="molecule type" value="Genomic_DNA"/>
</dbReference>
<comment type="subcellular location">
    <subcellularLocation>
        <location evidence="1">Nucleus</location>
    </subcellularLocation>
</comment>
<evidence type="ECO:0000256" key="1">
    <source>
        <dbReference type="ARBA" id="ARBA00004123"/>
    </source>
</evidence>